<evidence type="ECO:0000313" key="16">
    <source>
        <dbReference type="Proteomes" id="UP000317178"/>
    </source>
</evidence>
<evidence type="ECO:0000256" key="13">
    <source>
        <dbReference type="ARBA" id="ARBA00047594"/>
    </source>
</evidence>
<evidence type="ECO:0000256" key="12">
    <source>
        <dbReference type="ARBA" id="ARBA00032932"/>
    </source>
</evidence>
<feature type="transmembrane region" description="Helical" evidence="14">
    <location>
        <begin position="252"/>
        <end position="269"/>
    </location>
</feature>
<feature type="transmembrane region" description="Helical" evidence="14">
    <location>
        <begin position="217"/>
        <end position="240"/>
    </location>
</feature>
<dbReference type="EC" id="3.6.1.27" evidence="3 14"/>
<dbReference type="GO" id="GO:0050380">
    <property type="term" value="F:undecaprenyl-diphosphatase activity"/>
    <property type="evidence" value="ECO:0007669"/>
    <property type="project" value="UniProtKB-UniRule"/>
</dbReference>
<reference evidence="15 16" key="1">
    <citation type="submission" date="2019-02" db="EMBL/GenBank/DDBJ databases">
        <title>Deep-cultivation of Planctomycetes and their phenomic and genomic characterization uncovers novel biology.</title>
        <authorList>
            <person name="Wiegand S."/>
            <person name="Jogler M."/>
            <person name="Boedeker C."/>
            <person name="Pinto D."/>
            <person name="Vollmers J."/>
            <person name="Rivas-Marin E."/>
            <person name="Kohn T."/>
            <person name="Peeters S.H."/>
            <person name="Heuer A."/>
            <person name="Rast P."/>
            <person name="Oberbeckmann S."/>
            <person name="Bunk B."/>
            <person name="Jeske O."/>
            <person name="Meyerdierks A."/>
            <person name="Storesund J.E."/>
            <person name="Kallscheuer N."/>
            <person name="Luecker S."/>
            <person name="Lage O.M."/>
            <person name="Pohl T."/>
            <person name="Merkel B.J."/>
            <person name="Hornburger P."/>
            <person name="Mueller R.-W."/>
            <person name="Bruemmer F."/>
            <person name="Labrenz M."/>
            <person name="Spormann A.M."/>
            <person name="Op den Camp H."/>
            <person name="Overmann J."/>
            <person name="Amann R."/>
            <person name="Jetten M.S.M."/>
            <person name="Mascher T."/>
            <person name="Medema M.H."/>
            <person name="Devos D.P."/>
            <person name="Kaster A.-K."/>
            <person name="Ovreas L."/>
            <person name="Rohde M."/>
            <person name="Galperin M.Y."/>
            <person name="Jogler C."/>
        </authorList>
    </citation>
    <scope>NUCLEOTIDE SEQUENCE [LARGE SCALE GENOMIC DNA]</scope>
    <source>
        <strain evidence="15 16">Pla110</strain>
    </source>
</reference>
<comment type="miscellaneous">
    <text evidence="14">Bacitracin is thought to be involved in the inhibition of peptidoglycan synthesis by sequestering undecaprenyl diphosphate, thereby reducing the pool of lipid carrier available.</text>
</comment>
<keyword evidence="14" id="KW-0133">Cell shape</keyword>
<feature type="transmembrane region" description="Helical" evidence="14">
    <location>
        <begin position="51"/>
        <end position="69"/>
    </location>
</feature>
<evidence type="ECO:0000256" key="9">
    <source>
        <dbReference type="ARBA" id="ARBA00023136"/>
    </source>
</evidence>
<keyword evidence="9 14" id="KW-0472">Membrane</keyword>
<comment type="subcellular location">
    <subcellularLocation>
        <location evidence="1 14">Cell membrane</location>
        <topology evidence="1 14">Multi-pass membrane protein</topology>
    </subcellularLocation>
</comment>
<sequence length="270" mass="28922">MSAGNLLEAIVLGVIQGIAEFLPISSSGHLVICADIIKAFTGEEFDPEASLQMNVALHAGTLLSIVIVYRKILLKMIFQPNSWSPILIATAPLVLIALTPIKDMMEAMATPMVAGVCLLVTAALLFLSARFQGKSDPEPPADIEVPIWKAAIIGLFQAFALLPGISRSGSTITSALFLGISREEAARFSFLIAIPAISGATLLMLKDYFSEGAKSSVSLMPLAVGALVSFLVGLFALKWLLKIIARGKLHYFGWYCLTVGLLTIGWKLFI</sequence>
<evidence type="ECO:0000256" key="6">
    <source>
        <dbReference type="ARBA" id="ARBA00022692"/>
    </source>
</evidence>
<keyword evidence="7 14" id="KW-0378">Hydrolase</keyword>
<evidence type="ECO:0000256" key="5">
    <source>
        <dbReference type="ARBA" id="ARBA00022475"/>
    </source>
</evidence>
<keyword evidence="14" id="KW-0961">Cell wall biogenesis/degradation</keyword>
<dbReference type="KEGG" id="plon:Pla110_14190"/>
<accession>A0A518CKE8</accession>
<dbReference type="GO" id="GO:0046677">
    <property type="term" value="P:response to antibiotic"/>
    <property type="evidence" value="ECO:0007669"/>
    <property type="project" value="UniProtKB-UniRule"/>
</dbReference>
<dbReference type="PANTHER" id="PTHR30622:SF2">
    <property type="entry name" value="UNDECAPRENYL-DIPHOSPHATASE"/>
    <property type="match status" value="1"/>
</dbReference>
<keyword evidence="6 14" id="KW-0812">Transmembrane</keyword>
<dbReference type="Proteomes" id="UP000317178">
    <property type="component" value="Chromosome"/>
</dbReference>
<comment type="similarity">
    <text evidence="2 14">Belongs to the UppP family.</text>
</comment>
<keyword evidence="10 14" id="KW-0046">Antibiotic resistance</keyword>
<name>A0A518CKE8_9PLAN</name>
<evidence type="ECO:0000256" key="3">
    <source>
        <dbReference type="ARBA" id="ARBA00012374"/>
    </source>
</evidence>
<dbReference type="InterPro" id="IPR003824">
    <property type="entry name" value="UppP"/>
</dbReference>
<organism evidence="15 16">
    <name type="scientific">Polystyrenella longa</name>
    <dbReference type="NCBI Taxonomy" id="2528007"/>
    <lineage>
        <taxon>Bacteria</taxon>
        <taxon>Pseudomonadati</taxon>
        <taxon>Planctomycetota</taxon>
        <taxon>Planctomycetia</taxon>
        <taxon>Planctomycetales</taxon>
        <taxon>Planctomycetaceae</taxon>
        <taxon>Polystyrenella</taxon>
    </lineage>
</organism>
<feature type="transmembrane region" description="Helical" evidence="14">
    <location>
        <begin position="81"/>
        <end position="101"/>
    </location>
</feature>
<feature type="transmembrane region" description="Helical" evidence="14">
    <location>
        <begin position="185"/>
        <end position="205"/>
    </location>
</feature>
<dbReference type="AlphaFoldDB" id="A0A518CKE8"/>
<dbReference type="GO" id="GO:0005886">
    <property type="term" value="C:plasma membrane"/>
    <property type="evidence" value="ECO:0007669"/>
    <property type="project" value="UniProtKB-SubCell"/>
</dbReference>
<evidence type="ECO:0000313" key="15">
    <source>
        <dbReference type="EMBL" id="QDU79705.1"/>
    </source>
</evidence>
<evidence type="ECO:0000256" key="10">
    <source>
        <dbReference type="ARBA" id="ARBA00023251"/>
    </source>
</evidence>
<evidence type="ECO:0000256" key="14">
    <source>
        <dbReference type="HAMAP-Rule" id="MF_01006"/>
    </source>
</evidence>
<feature type="transmembrane region" description="Helical" evidence="14">
    <location>
        <begin position="107"/>
        <end position="127"/>
    </location>
</feature>
<dbReference type="GO" id="GO:0009252">
    <property type="term" value="P:peptidoglycan biosynthetic process"/>
    <property type="evidence" value="ECO:0007669"/>
    <property type="project" value="UniProtKB-KW"/>
</dbReference>
<gene>
    <name evidence="14 15" type="primary">uppP</name>
    <name evidence="15" type="ORF">Pla110_14190</name>
</gene>
<evidence type="ECO:0000256" key="1">
    <source>
        <dbReference type="ARBA" id="ARBA00004651"/>
    </source>
</evidence>
<dbReference type="HAMAP" id="MF_01006">
    <property type="entry name" value="Undec_diphosphatase"/>
    <property type="match status" value="1"/>
</dbReference>
<evidence type="ECO:0000256" key="8">
    <source>
        <dbReference type="ARBA" id="ARBA00022989"/>
    </source>
</evidence>
<dbReference type="GO" id="GO:0071555">
    <property type="term" value="P:cell wall organization"/>
    <property type="evidence" value="ECO:0007669"/>
    <property type="project" value="UniProtKB-KW"/>
</dbReference>
<protein>
    <recommendedName>
        <fullName evidence="4 14">Undecaprenyl-diphosphatase</fullName>
        <ecNumber evidence="3 14">3.6.1.27</ecNumber>
    </recommendedName>
    <alternativeName>
        <fullName evidence="12 14">Bacitracin resistance protein</fullName>
    </alternativeName>
    <alternativeName>
        <fullName evidence="11 14">Undecaprenyl pyrophosphate phosphatase</fullName>
    </alternativeName>
</protein>
<evidence type="ECO:0000256" key="11">
    <source>
        <dbReference type="ARBA" id="ARBA00032707"/>
    </source>
</evidence>
<keyword evidence="5 14" id="KW-1003">Cell membrane</keyword>
<dbReference type="GO" id="GO:0008360">
    <property type="term" value="P:regulation of cell shape"/>
    <property type="evidence" value="ECO:0007669"/>
    <property type="project" value="UniProtKB-KW"/>
</dbReference>
<proteinExistence type="inferred from homology"/>
<dbReference type="PANTHER" id="PTHR30622">
    <property type="entry name" value="UNDECAPRENYL-DIPHOSPHATASE"/>
    <property type="match status" value="1"/>
</dbReference>
<keyword evidence="8 14" id="KW-1133">Transmembrane helix</keyword>
<dbReference type="OrthoDB" id="9808289at2"/>
<dbReference type="Pfam" id="PF02673">
    <property type="entry name" value="BacA"/>
    <property type="match status" value="1"/>
</dbReference>
<comment type="catalytic activity">
    <reaction evidence="13 14">
        <text>di-trans,octa-cis-undecaprenyl diphosphate + H2O = di-trans,octa-cis-undecaprenyl phosphate + phosphate + H(+)</text>
        <dbReference type="Rhea" id="RHEA:28094"/>
        <dbReference type="ChEBI" id="CHEBI:15377"/>
        <dbReference type="ChEBI" id="CHEBI:15378"/>
        <dbReference type="ChEBI" id="CHEBI:43474"/>
        <dbReference type="ChEBI" id="CHEBI:58405"/>
        <dbReference type="ChEBI" id="CHEBI:60392"/>
        <dbReference type="EC" id="3.6.1.27"/>
    </reaction>
</comment>
<keyword evidence="14" id="KW-0573">Peptidoglycan synthesis</keyword>
<evidence type="ECO:0000256" key="4">
    <source>
        <dbReference type="ARBA" id="ARBA00021581"/>
    </source>
</evidence>
<evidence type="ECO:0000256" key="7">
    <source>
        <dbReference type="ARBA" id="ARBA00022801"/>
    </source>
</evidence>
<dbReference type="EMBL" id="CP036281">
    <property type="protein sequence ID" value="QDU79705.1"/>
    <property type="molecule type" value="Genomic_DNA"/>
</dbReference>
<comment type="function">
    <text evidence="14">Catalyzes the dephosphorylation of undecaprenyl diphosphate (UPP). Confers resistance to bacitracin.</text>
</comment>
<keyword evidence="16" id="KW-1185">Reference proteome</keyword>
<evidence type="ECO:0000256" key="2">
    <source>
        <dbReference type="ARBA" id="ARBA00010621"/>
    </source>
</evidence>
<dbReference type="RefSeq" id="WP_144994527.1">
    <property type="nucleotide sequence ID" value="NZ_CP036281.1"/>
</dbReference>